<comment type="caution">
    <text evidence="3">The sequence shown here is derived from an EMBL/GenBank/DDBJ whole genome shotgun (WGS) entry which is preliminary data.</text>
</comment>
<dbReference type="PANTHER" id="PTHR23150">
    <property type="entry name" value="SULFATASE MODIFYING FACTOR 1, 2"/>
    <property type="match status" value="1"/>
</dbReference>
<dbReference type="InterPro" id="IPR042095">
    <property type="entry name" value="SUMF_sf"/>
</dbReference>
<dbReference type="InterPro" id="IPR016187">
    <property type="entry name" value="CTDL_fold"/>
</dbReference>
<name>A0A2N6CUC6_9GAMM</name>
<keyword evidence="1" id="KW-1133">Transmembrane helix</keyword>
<dbReference type="Gene3D" id="3.90.1580.10">
    <property type="entry name" value="paralog of FGE (formylglycine-generating enzyme)"/>
    <property type="match status" value="1"/>
</dbReference>
<dbReference type="InterPro" id="IPR005532">
    <property type="entry name" value="SUMF_dom"/>
</dbReference>
<organism evidence="3 4">
    <name type="scientific">Sedimenticola selenatireducens</name>
    <dbReference type="NCBI Taxonomy" id="191960"/>
    <lineage>
        <taxon>Bacteria</taxon>
        <taxon>Pseudomonadati</taxon>
        <taxon>Pseudomonadota</taxon>
        <taxon>Gammaproteobacteria</taxon>
        <taxon>Chromatiales</taxon>
        <taxon>Sedimenticolaceae</taxon>
        <taxon>Sedimenticola</taxon>
    </lineage>
</organism>
<dbReference type="Pfam" id="PF03781">
    <property type="entry name" value="FGE-sulfatase"/>
    <property type="match status" value="1"/>
</dbReference>
<dbReference type="PANTHER" id="PTHR23150:SF35">
    <property type="entry name" value="BLL6746 PROTEIN"/>
    <property type="match status" value="1"/>
</dbReference>
<evidence type="ECO:0000313" key="4">
    <source>
        <dbReference type="Proteomes" id="UP000235015"/>
    </source>
</evidence>
<keyword evidence="1" id="KW-0472">Membrane</keyword>
<dbReference type="Proteomes" id="UP000235015">
    <property type="component" value="Unassembled WGS sequence"/>
</dbReference>
<sequence length="508" mass="56989">MCANSRSEPTGRHNIIKAREVLMSLRFVTLYVLLQMVFLSTAGYANTTGYDVVTLKNGDIYNGTVAQPRFTLKTDYGVVSIPYARMARLLLGDDGEPDRITTHFGDRFSGELQERELTMLRVLDPTLPVAVEEIREIQFAHRTLRPKIYRAPDIVITQNDDNFSTRVISEELLMTSRDGLKITNSSDIQLLDVVSLNEGEDYLAQITSNDGEIVQGKFTQPAVTVETRFGSRLEIPFAHLSRLALRVNHSGKRTRFLSVLRVNPADLIQDSMRDGSLGPPMIAIGGGSFSRGDLQGDGDSDEKPPVKIRLAPFAIGIYEVTFREYDQFCDDTGRGKPDDQGWGRGSRPVVNVSWEDANAYAEWLSRRTGQRYRLPTDAEWEYAARGGTSSRFWWGNEVLPSRANCADCGSLWESEMSAPVGRFPPNPFGLHDTAGNIFEWVADCWRDNFSAETGNDTPAGDGECGKRVIRGGAWSFPVQEVRSANRWRDFPTRRSDDTCFRLVRELDD</sequence>
<dbReference type="SUPFAM" id="SSF56436">
    <property type="entry name" value="C-type lectin-like"/>
    <property type="match status" value="1"/>
</dbReference>
<accession>A0A2N6CUC6</accession>
<keyword evidence="1" id="KW-0812">Transmembrane</keyword>
<dbReference type="GO" id="GO:0120147">
    <property type="term" value="F:formylglycine-generating oxidase activity"/>
    <property type="evidence" value="ECO:0007669"/>
    <property type="project" value="TreeGrafter"/>
</dbReference>
<evidence type="ECO:0000256" key="1">
    <source>
        <dbReference type="SAM" id="Phobius"/>
    </source>
</evidence>
<dbReference type="InterPro" id="IPR051043">
    <property type="entry name" value="Sulfatase_Mod_Factor_Kinase"/>
</dbReference>
<dbReference type="EMBL" id="PKUN01000023">
    <property type="protein sequence ID" value="PLX60769.1"/>
    <property type="molecule type" value="Genomic_DNA"/>
</dbReference>
<evidence type="ECO:0000313" key="3">
    <source>
        <dbReference type="EMBL" id="PLX60769.1"/>
    </source>
</evidence>
<feature type="transmembrane region" description="Helical" evidence="1">
    <location>
        <begin position="21"/>
        <end position="45"/>
    </location>
</feature>
<proteinExistence type="predicted"/>
<evidence type="ECO:0000259" key="2">
    <source>
        <dbReference type="Pfam" id="PF03781"/>
    </source>
</evidence>
<gene>
    <name evidence="3" type="ORF">C0630_15180</name>
</gene>
<reference evidence="3 4" key="1">
    <citation type="submission" date="2017-11" db="EMBL/GenBank/DDBJ databases">
        <title>Genome-resolved metagenomics identifies genetic mobility, metabolic interactions, and unexpected diversity in perchlorate-reducing communities.</title>
        <authorList>
            <person name="Barnum T.P."/>
            <person name="Figueroa I.A."/>
            <person name="Carlstrom C.I."/>
            <person name="Lucas L.N."/>
            <person name="Engelbrektson A.L."/>
            <person name="Coates J.D."/>
        </authorList>
    </citation>
    <scope>NUCLEOTIDE SEQUENCE [LARGE SCALE GENOMIC DNA]</scope>
    <source>
        <strain evidence="3">BM301</strain>
    </source>
</reference>
<dbReference type="AlphaFoldDB" id="A0A2N6CUC6"/>
<dbReference type="STRING" id="1111735.GCA_000428045_01980"/>
<feature type="domain" description="Sulfatase-modifying factor enzyme-like" evidence="2">
    <location>
        <begin position="279"/>
        <end position="504"/>
    </location>
</feature>
<protein>
    <recommendedName>
        <fullName evidence="2">Sulfatase-modifying factor enzyme-like domain-containing protein</fullName>
    </recommendedName>
</protein>